<dbReference type="Pfam" id="PF08276">
    <property type="entry name" value="PAN_2"/>
    <property type="match status" value="1"/>
</dbReference>
<dbReference type="Gramene" id="TraesJUL5A03G02735090.1">
    <property type="protein sequence ID" value="TraesJUL5A03G02735090.1.CDS1"/>
    <property type="gene ID" value="TraesJUL5A03G02735090"/>
</dbReference>
<dbReference type="Gene3D" id="2.90.10.10">
    <property type="entry name" value="Bulb-type lectin domain"/>
    <property type="match status" value="1"/>
</dbReference>
<reference evidence="12" key="1">
    <citation type="submission" date="2018-08" db="EMBL/GenBank/DDBJ databases">
        <authorList>
            <person name="Rossello M."/>
        </authorList>
    </citation>
    <scope>NUCLEOTIDE SEQUENCE [LARGE SCALE GENOMIC DNA]</scope>
    <source>
        <strain evidence="12">cv. Chinese Spring</strain>
    </source>
</reference>
<dbReference type="InterPro" id="IPR000858">
    <property type="entry name" value="S_locus_glycoprot_dom"/>
</dbReference>
<dbReference type="PROSITE" id="PS50948">
    <property type="entry name" value="PAN"/>
    <property type="match status" value="1"/>
</dbReference>
<dbReference type="PIRSF" id="PIRSF002686">
    <property type="entry name" value="SLG"/>
    <property type="match status" value="1"/>
</dbReference>
<keyword evidence="6" id="KW-0675">Receptor</keyword>
<dbReference type="Gramene" id="TraesJUL5A03G02735100.1">
    <property type="protein sequence ID" value="TraesJUL5A03G02735100.1.CDS1"/>
    <property type="gene ID" value="TraesJUL5A03G02735100"/>
</dbReference>
<dbReference type="OMA" id="DSCLENC"/>
<dbReference type="Gramene" id="TraesLDMUn03G04553990.1">
    <property type="protein sequence ID" value="TraesLDMUn03G04553990.1.CDS1"/>
    <property type="gene ID" value="TraesLDMUn03G04553990"/>
</dbReference>
<evidence type="ECO:0000256" key="5">
    <source>
        <dbReference type="ARBA" id="ARBA00023157"/>
    </source>
</evidence>
<evidence type="ECO:0000256" key="4">
    <source>
        <dbReference type="ARBA" id="ARBA00022729"/>
    </source>
</evidence>
<keyword evidence="4 9" id="KW-0732">Signal</keyword>
<dbReference type="AlphaFoldDB" id="A0A3B6UC57"/>
<dbReference type="GO" id="GO:0051707">
    <property type="term" value="P:response to other organism"/>
    <property type="evidence" value="ECO:0007669"/>
    <property type="project" value="UniProtKB-ARBA"/>
</dbReference>
<dbReference type="Gramene" id="TraesCSU03G0306200.1">
    <property type="protein sequence ID" value="TraesCSU03G0306200.1.CDS1"/>
    <property type="gene ID" value="TraesCSU03G0306200"/>
</dbReference>
<evidence type="ECO:0000259" key="10">
    <source>
        <dbReference type="PROSITE" id="PS50927"/>
    </source>
</evidence>
<dbReference type="EnsemblPlants" id="TraesCSU02G201700.1">
    <property type="protein sequence ID" value="TraesCSU02G201700.1.cds1"/>
    <property type="gene ID" value="TraesCSU02G201700"/>
</dbReference>
<dbReference type="SMART" id="SM00108">
    <property type="entry name" value="B_lectin"/>
    <property type="match status" value="1"/>
</dbReference>
<comment type="catalytic activity">
    <reaction evidence="7">
        <text>L-threonyl-[protein] + ATP = O-phospho-L-threonyl-[protein] + ADP + H(+)</text>
        <dbReference type="Rhea" id="RHEA:46608"/>
        <dbReference type="Rhea" id="RHEA-COMP:11060"/>
        <dbReference type="Rhea" id="RHEA-COMP:11605"/>
        <dbReference type="ChEBI" id="CHEBI:15378"/>
        <dbReference type="ChEBI" id="CHEBI:30013"/>
        <dbReference type="ChEBI" id="CHEBI:30616"/>
        <dbReference type="ChEBI" id="CHEBI:61977"/>
        <dbReference type="ChEBI" id="CHEBI:456216"/>
        <dbReference type="EC" id="2.7.11.1"/>
    </reaction>
</comment>
<evidence type="ECO:0000256" key="6">
    <source>
        <dbReference type="ARBA" id="ARBA00023170"/>
    </source>
</evidence>
<evidence type="ECO:0000256" key="7">
    <source>
        <dbReference type="ARBA" id="ARBA00047899"/>
    </source>
</evidence>
<dbReference type="PANTHER" id="PTHR32444:SF118">
    <property type="entry name" value="OS09G0551150 PROTEIN"/>
    <property type="match status" value="1"/>
</dbReference>
<dbReference type="CDD" id="cd00028">
    <property type="entry name" value="B_lectin"/>
    <property type="match status" value="1"/>
</dbReference>
<dbReference type="SMR" id="A0A3B6UC57"/>
<dbReference type="Gramene" id="TraesKAR5A01G0335100.1">
    <property type="protein sequence ID" value="cds.TraesKAR5A01G0335100.1"/>
    <property type="gene ID" value="TraesKAR5A01G0335100"/>
</dbReference>
<dbReference type="PANTHER" id="PTHR32444">
    <property type="entry name" value="BULB-TYPE LECTIN DOMAIN-CONTAINING PROTEIN"/>
    <property type="match status" value="1"/>
</dbReference>
<dbReference type="GO" id="GO:0016020">
    <property type="term" value="C:membrane"/>
    <property type="evidence" value="ECO:0007669"/>
    <property type="project" value="UniProtKB-SubCell"/>
</dbReference>
<dbReference type="Gramene" id="TraesPARA_EIv1.0_1546600.1">
    <property type="protein sequence ID" value="TraesPARA_EIv1.0_1546600.1.CDS1"/>
    <property type="gene ID" value="TraesPARA_EIv1.0_1546600"/>
</dbReference>
<protein>
    <recommendedName>
        <fullName evidence="3">non-specific serine/threonine protein kinase</fullName>
        <ecNumber evidence="3">2.7.11.1</ecNumber>
    </recommendedName>
</protein>
<dbReference type="Pfam" id="PF01453">
    <property type="entry name" value="B_lectin"/>
    <property type="match status" value="1"/>
</dbReference>
<dbReference type="Gramene" id="TraesPARA_EIv1.0_1546650.1">
    <property type="protein sequence ID" value="TraesPARA_EIv1.0_1546650.1.CDS1"/>
    <property type="gene ID" value="TraesPARA_EIv1.0_1546650"/>
</dbReference>
<feature type="signal peptide" evidence="9">
    <location>
        <begin position="1"/>
        <end position="23"/>
    </location>
</feature>
<feature type="domain" description="Bulb-type lectin" evidence="10">
    <location>
        <begin position="24"/>
        <end position="154"/>
    </location>
</feature>
<dbReference type="SUPFAM" id="SSF51110">
    <property type="entry name" value="alpha-D-mannose-specific plant lectins"/>
    <property type="match status" value="1"/>
</dbReference>
<comment type="catalytic activity">
    <reaction evidence="8">
        <text>L-seryl-[protein] + ATP = O-phospho-L-seryl-[protein] + ADP + H(+)</text>
        <dbReference type="Rhea" id="RHEA:17989"/>
        <dbReference type="Rhea" id="RHEA-COMP:9863"/>
        <dbReference type="Rhea" id="RHEA-COMP:11604"/>
        <dbReference type="ChEBI" id="CHEBI:15378"/>
        <dbReference type="ChEBI" id="CHEBI:29999"/>
        <dbReference type="ChEBI" id="CHEBI:30616"/>
        <dbReference type="ChEBI" id="CHEBI:83421"/>
        <dbReference type="ChEBI" id="CHEBI:456216"/>
        <dbReference type="EC" id="2.7.11.1"/>
    </reaction>
</comment>
<dbReference type="Gramene" id="TraesCSU02G201700.1">
    <property type="protein sequence ID" value="TraesCSU02G201700.1.cds1"/>
    <property type="gene ID" value="TraesCSU02G201700"/>
</dbReference>
<dbReference type="InterPro" id="IPR003609">
    <property type="entry name" value="Pan_app"/>
</dbReference>
<name>A0A3B6UC57_WHEAT</name>
<evidence type="ECO:0000256" key="1">
    <source>
        <dbReference type="ARBA" id="ARBA00003061"/>
    </source>
</evidence>
<dbReference type="GO" id="GO:0004674">
    <property type="term" value="F:protein serine/threonine kinase activity"/>
    <property type="evidence" value="ECO:0007669"/>
    <property type="project" value="UniProtKB-EC"/>
</dbReference>
<comment type="function">
    <text evidence="1">Involved in sporophytic self-incompatibility system (the inability of flowering plants to achieve self-fertilization).</text>
</comment>
<keyword evidence="5" id="KW-1015">Disulfide bond</keyword>
<dbReference type="InterPro" id="IPR036426">
    <property type="entry name" value="Bulb-type_lectin_dom_sf"/>
</dbReference>
<proteinExistence type="predicted"/>
<dbReference type="CDD" id="cd01098">
    <property type="entry name" value="PAN_AP_plant"/>
    <property type="match status" value="1"/>
</dbReference>
<dbReference type="EC" id="2.7.11.1" evidence="3"/>
<reference evidence="12" key="2">
    <citation type="submission" date="2018-10" db="UniProtKB">
        <authorList>
            <consortium name="EnsemblPlants"/>
        </authorList>
    </citation>
    <scope>IDENTIFICATION</scope>
</reference>
<keyword evidence="13" id="KW-1185">Reference proteome</keyword>
<feature type="domain" description="Apple" evidence="11">
    <location>
        <begin position="353"/>
        <end position="434"/>
    </location>
</feature>
<dbReference type="STRING" id="4565.A0A3B6UC57"/>
<evidence type="ECO:0000259" key="11">
    <source>
        <dbReference type="PROSITE" id="PS50948"/>
    </source>
</evidence>
<evidence type="ECO:0000256" key="8">
    <source>
        <dbReference type="ARBA" id="ARBA00048679"/>
    </source>
</evidence>
<evidence type="ECO:0000313" key="13">
    <source>
        <dbReference type="Proteomes" id="UP000019116"/>
    </source>
</evidence>
<dbReference type="InterPro" id="IPR001480">
    <property type="entry name" value="Bulb-type_lectin_dom"/>
</dbReference>
<sequence>MDWPALTCCTAVMILLFLPLSASDDRLVLGKPLLSDAIIVSDGGAFALGFFAPSNSTPAKLYLGIWYNGIPELTVVWVANRETQLIKNTSSSPMLSLTNTSNLILSDGDGGGRVIWTTQVATTPASSTSTAVLLNNGNFVIRSPNGTMLWQSFKHLTDTLLPGMKIRFRYVIHGEEERLVSWKGSDDPSPGHFSYGGDTNTLLQFFLWDGARPVARSDPWTGYLVKTERRYQQVNTSTEVIVYLAVVDSEKEIYMTYSLSDGAPRTRFVLTHSGHYQHHSWSNRSLTWEVLGQWPSAECSSYGYCGPYGYCDETTAPVPTCKCLDGFEPANMEEWTSGRFLSGCRRKRPLGGCGDGFLALPGMKSPDGFARIGGSRSTSEECAAECNRNCSCVGYATAPVWGDVARCLMWAGELIDTGKLGTELGGETLYLRLAGMDVTAGTKY</sequence>
<dbReference type="GO" id="GO:0048544">
    <property type="term" value="P:recognition of pollen"/>
    <property type="evidence" value="ECO:0007669"/>
    <property type="project" value="InterPro"/>
</dbReference>
<dbReference type="PROSITE" id="PS50927">
    <property type="entry name" value="BULB_LECTIN"/>
    <property type="match status" value="1"/>
</dbReference>
<dbReference type="Pfam" id="PF00954">
    <property type="entry name" value="S_locus_glycop"/>
    <property type="match status" value="1"/>
</dbReference>
<dbReference type="OrthoDB" id="673608at2759"/>
<comment type="subcellular location">
    <subcellularLocation>
        <location evidence="2">Membrane</location>
        <topology evidence="2">Single-pass type I membrane protein</topology>
    </subcellularLocation>
</comment>
<accession>A0A3B6UC57</accession>
<dbReference type="InterPro" id="IPR035446">
    <property type="entry name" value="SLSG/EP1"/>
</dbReference>
<organism evidence="12">
    <name type="scientific">Triticum aestivum</name>
    <name type="common">Wheat</name>
    <dbReference type="NCBI Taxonomy" id="4565"/>
    <lineage>
        <taxon>Eukaryota</taxon>
        <taxon>Viridiplantae</taxon>
        <taxon>Streptophyta</taxon>
        <taxon>Embryophyta</taxon>
        <taxon>Tracheophyta</taxon>
        <taxon>Spermatophyta</taxon>
        <taxon>Magnoliopsida</taxon>
        <taxon>Liliopsida</taxon>
        <taxon>Poales</taxon>
        <taxon>Poaceae</taxon>
        <taxon>BOP clade</taxon>
        <taxon>Pooideae</taxon>
        <taxon>Triticodae</taxon>
        <taxon>Triticeae</taxon>
        <taxon>Triticinae</taxon>
        <taxon>Triticum</taxon>
    </lineage>
</organism>
<evidence type="ECO:0000256" key="3">
    <source>
        <dbReference type="ARBA" id="ARBA00012513"/>
    </source>
</evidence>
<evidence type="ECO:0000313" key="12">
    <source>
        <dbReference type="EnsemblPlants" id="TraesCSU02G201700.1.cds1"/>
    </source>
</evidence>
<evidence type="ECO:0000256" key="9">
    <source>
        <dbReference type="SAM" id="SignalP"/>
    </source>
</evidence>
<evidence type="ECO:0000256" key="2">
    <source>
        <dbReference type="ARBA" id="ARBA00004479"/>
    </source>
</evidence>
<dbReference type="Proteomes" id="UP000019116">
    <property type="component" value="Chromosome Un"/>
</dbReference>
<feature type="chain" id="PRO_5043181661" description="non-specific serine/threonine protein kinase" evidence="9">
    <location>
        <begin position="24"/>
        <end position="444"/>
    </location>
</feature>